<comment type="subcellular location">
    <subcellularLocation>
        <location evidence="1">Cell inner membrane</location>
        <topology evidence="1">Multi-pass membrane protein</topology>
    </subcellularLocation>
</comment>
<feature type="transmembrane region" description="Helical" evidence="8">
    <location>
        <begin position="328"/>
        <end position="349"/>
    </location>
</feature>
<evidence type="ECO:0000256" key="5">
    <source>
        <dbReference type="ARBA" id="ARBA00022692"/>
    </source>
</evidence>
<comment type="caution">
    <text evidence="10">The sequence shown here is derived from an EMBL/GenBank/DDBJ whole genome shotgun (WGS) entry which is preliminary data.</text>
</comment>
<protein>
    <submittedName>
        <fullName evidence="10">Type II secretion system F domain-containing protein</fullName>
    </submittedName>
</protein>
<evidence type="ECO:0000256" key="6">
    <source>
        <dbReference type="ARBA" id="ARBA00022989"/>
    </source>
</evidence>
<dbReference type="Gene3D" id="1.20.81.30">
    <property type="entry name" value="Type II secretion system (T2SS), domain F"/>
    <property type="match status" value="2"/>
</dbReference>
<accession>A0A0G0K6A7</accession>
<keyword evidence="5 8" id="KW-0812">Transmembrane</keyword>
<evidence type="ECO:0000256" key="2">
    <source>
        <dbReference type="ARBA" id="ARBA00005745"/>
    </source>
</evidence>
<keyword evidence="4" id="KW-0997">Cell inner membrane</keyword>
<keyword evidence="7 8" id="KW-0472">Membrane</keyword>
<organism evidence="10 11">
    <name type="scientific">Candidatus Woesebacteria bacterium GW2011_GWA1_37_8</name>
    <dbReference type="NCBI Taxonomy" id="1618546"/>
    <lineage>
        <taxon>Bacteria</taxon>
        <taxon>Candidatus Woeseibacteriota</taxon>
    </lineage>
</organism>
<feature type="domain" description="Type II secretion system protein GspF" evidence="9">
    <location>
        <begin position="20"/>
        <end position="143"/>
    </location>
</feature>
<dbReference type="PATRIC" id="fig|1618546.3.peg.645"/>
<evidence type="ECO:0000256" key="8">
    <source>
        <dbReference type="SAM" id="Phobius"/>
    </source>
</evidence>
<feature type="transmembrane region" description="Helical" evidence="8">
    <location>
        <begin position="199"/>
        <end position="217"/>
    </location>
</feature>
<evidence type="ECO:0000313" key="10">
    <source>
        <dbReference type="EMBL" id="KKQ44589.1"/>
    </source>
</evidence>
<dbReference type="InterPro" id="IPR018076">
    <property type="entry name" value="T2SS_GspF_dom"/>
</dbReference>
<dbReference type="InterPro" id="IPR042094">
    <property type="entry name" value="T2SS_GspF_sf"/>
</dbReference>
<sequence>MFTPAVGKNTKISNQEKVLFTKHLSTMFKAGIPLPESIETLILQTKSQSFKLVLKKVLSEVDNGQTLSKSLSHFPKIFDQFYISLIQISEESGTLEQNLEFLTLQMTKDYNLRKKVKAALLYPGIILTAMLVLGVFLSIFILPRLVEFFESFDIELPVTTKILLWFARLMQSHGVIIFVLIGVLMVLVKFLVRIERIRFYWHILLIKLPVVGILVSYSQNARFTRNLGTLIKSGVPIVKSMEITADTLSNDKFKKDLYEISKILNKGRSIGFAMENKKYWEYPVIVSKMISVGEKSGKLDDVLLYLGEFYEDEIDDLSKNLSTVLEPILLIVMGIAVGFVALSIITPIYELTGSIRK</sequence>
<evidence type="ECO:0000256" key="1">
    <source>
        <dbReference type="ARBA" id="ARBA00004429"/>
    </source>
</evidence>
<proteinExistence type="inferred from homology"/>
<feature type="domain" description="Type II secretion system protein GspF" evidence="9">
    <location>
        <begin position="223"/>
        <end position="347"/>
    </location>
</feature>
<dbReference type="PANTHER" id="PTHR30012">
    <property type="entry name" value="GENERAL SECRETION PATHWAY PROTEIN"/>
    <property type="match status" value="1"/>
</dbReference>
<dbReference type="EMBL" id="LBTR01000024">
    <property type="protein sequence ID" value="KKQ44589.1"/>
    <property type="molecule type" value="Genomic_DNA"/>
</dbReference>
<dbReference type="AlphaFoldDB" id="A0A0G0K6A7"/>
<dbReference type="InterPro" id="IPR003004">
    <property type="entry name" value="GspF/PilC"/>
</dbReference>
<keyword evidence="3" id="KW-1003">Cell membrane</keyword>
<keyword evidence="6 8" id="KW-1133">Transmembrane helix</keyword>
<dbReference type="PANTHER" id="PTHR30012:SF0">
    <property type="entry name" value="TYPE II SECRETION SYSTEM PROTEIN F-RELATED"/>
    <property type="match status" value="1"/>
</dbReference>
<dbReference type="FunFam" id="1.20.81.30:FF:000001">
    <property type="entry name" value="Type II secretion system protein F"/>
    <property type="match status" value="1"/>
</dbReference>
<dbReference type="PRINTS" id="PR00812">
    <property type="entry name" value="BCTERIALGSPF"/>
</dbReference>
<comment type="similarity">
    <text evidence="2">Belongs to the GSP F family.</text>
</comment>
<dbReference type="GO" id="GO:0005886">
    <property type="term" value="C:plasma membrane"/>
    <property type="evidence" value="ECO:0007669"/>
    <property type="project" value="UniProtKB-SubCell"/>
</dbReference>
<reference evidence="10 11" key="1">
    <citation type="journal article" date="2015" name="Nature">
        <title>rRNA introns, odd ribosomes, and small enigmatic genomes across a large radiation of phyla.</title>
        <authorList>
            <person name="Brown C.T."/>
            <person name="Hug L.A."/>
            <person name="Thomas B.C."/>
            <person name="Sharon I."/>
            <person name="Castelle C.J."/>
            <person name="Singh A."/>
            <person name="Wilkins M.J."/>
            <person name="Williams K.H."/>
            <person name="Banfield J.F."/>
        </authorList>
    </citation>
    <scope>NUCLEOTIDE SEQUENCE [LARGE SCALE GENOMIC DNA]</scope>
</reference>
<evidence type="ECO:0000313" key="11">
    <source>
        <dbReference type="Proteomes" id="UP000034603"/>
    </source>
</evidence>
<dbReference type="Proteomes" id="UP000034603">
    <property type="component" value="Unassembled WGS sequence"/>
</dbReference>
<evidence type="ECO:0000256" key="4">
    <source>
        <dbReference type="ARBA" id="ARBA00022519"/>
    </source>
</evidence>
<evidence type="ECO:0000259" key="9">
    <source>
        <dbReference type="Pfam" id="PF00482"/>
    </source>
</evidence>
<gene>
    <name evidence="10" type="ORF">US62_C0024G0011</name>
</gene>
<feature type="transmembrane region" description="Helical" evidence="8">
    <location>
        <begin position="120"/>
        <end position="142"/>
    </location>
</feature>
<feature type="transmembrane region" description="Helical" evidence="8">
    <location>
        <begin position="162"/>
        <end position="187"/>
    </location>
</feature>
<name>A0A0G0K6A7_9BACT</name>
<evidence type="ECO:0000256" key="3">
    <source>
        <dbReference type="ARBA" id="ARBA00022475"/>
    </source>
</evidence>
<dbReference type="GO" id="GO:0015628">
    <property type="term" value="P:protein secretion by the type II secretion system"/>
    <property type="evidence" value="ECO:0007669"/>
    <property type="project" value="TreeGrafter"/>
</dbReference>
<evidence type="ECO:0000256" key="7">
    <source>
        <dbReference type="ARBA" id="ARBA00023136"/>
    </source>
</evidence>
<dbReference type="Pfam" id="PF00482">
    <property type="entry name" value="T2SSF"/>
    <property type="match status" value="2"/>
</dbReference>